<dbReference type="InterPro" id="IPR025285">
    <property type="entry name" value="DUF4145"/>
</dbReference>
<organism evidence="2 3">
    <name type="scientific">Amycolatopsis oliviviridis</name>
    <dbReference type="NCBI Taxonomy" id="1471590"/>
    <lineage>
        <taxon>Bacteria</taxon>
        <taxon>Bacillati</taxon>
        <taxon>Actinomycetota</taxon>
        <taxon>Actinomycetes</taxon>
        <taxon>Pseudonocardiales</taxon>
        <taxon>Pseudonocardiaceae</taxon>
        <taxon>Amycolatopsis</taxon>
    </lineage>
</organism>
<keyword evidence="3" id="KW-1185">Reference proteome</keyword>
<dbReference type="PANTHER" id="PTHR47396:SF1">
    <property type="entry name" value="ATP-DEPENDENT HELICASE IRC3-RELATED"/>
    <property type="match status" value="1"/>
</dbReference>
<dbReference type="InterPro" id="IPR006935">
    <property type="entry name" value="Helicase/UvrB_N"/>
</dbReference>
<dbReference type="Pfam" id="PF13643">
    <property type="entry name" value="DUF4145"/>
    <property type="match status" value="1"/>
</dbReference>
<dbReference type="Gene3D" id="3.90.1570.30">
    <property type="match status" value="1"/>
</dbReference>
<evidence type="ECO:0000313" key="3">
    <source>
        <dbReference type="Proteomes" id="UP000635387"/>
    </source>
</evidence>
<name>A0ABQ3LJN0_9PSEU</name>
<keyword evidence="2" id="KW-0255">Endonuclease</keyword>
<dbReference type="EMBL" id="BNAY01000003">
    <property type="protein sequence ID" value="GHH18035.1"/>
    <property type="molecule type" value="Genomic_DNA"/>
</dbReference>
<dbReference type="RefSeq" id="WP_229907814.1">
    <property type="nucleotide sequence ID" value="NZ_BNAY01000003.1"/>
</dbReference>
<dbReference type="Gene3D" id="3.40.50.300">
    <property type="entry name" value="P-loop containing nucleotide triphosphate hydrolases"/>
    <property type="match status" value="2"/>
</dbReference>
<dbReference type="Proteomes" id="UP000635387">
    <property type="component" value="Unassembled WGS sequence"/>
</dbReference>
<dbReference type="SMART" id="SM00487">
    <property type="entry name" value="DEXDc"/>
    <property type="match status" value="1"/>
</dbReference>
<dbReference type="Pfam" id="PF00271">
    <property type="entry name" value="Helicase_C"/>
    <property type="match status" value="1"/>
</dbReference>
<evidence type="ECO:0000313" key="2">
    <source>
        <dbReference type="EMBL" id="GHH18035.1"/>
    </source>
</evidence>
<dbReference type="Pfam" id="PF04851">
    <property type="entry name" value="ResIII"/>
    <property type="match status" value="1"/>
</dbReference>
<dbReference type="PROSITE" id="PS51192">
    <property type="entry name" value="HELICASE_ATP_BIND_1"/>
    <property type="match status" value="1"/>
</dbReference>
<feature type="domain" description="Helicase ATP-binding" evidence="1">
    <location>
        <begin position="428"/>
        <end position="614"/>
    </location>
</feature>
<dbReference type="InterPro" id="IPR027417">
    <property type="entry name" value="P-loop_NTPase"/>
</dbReference>
<evidence type="ECO:0000259" key="1">
    <source>
        <dbReference type="PROSITE" id="PS51192"/>
    </source>
</evidence>
<accession>A0ABQ3LJN0</accession>
<keyword evidence="2" id="KW-0540">Nuclease</keyword>
<dbReference type="PANTHER" id="PTHR47396">
    <property type="entry name" value="TYPE I RESTRICTION ENZYME ECOKI R PROTEIN"/>
    <property type="match status" value="1"/>
</dbReference>
<dbReference type="CDD" id="cd18032">
    <property type="entry name" value="DEXHc_RE_I_III_res"/>
    <property type="match status" value="1"/>
</dbReference>
<dbReference type="Pfam" id="PF08463">
    <property type="entry name" value="EcoEI_R_C"/>
    <property type="match status" value="1"/>
</dbReference>
<dbReference type="InterPro" id="IPR050742">
    <property type="entry name" value="Helicase_Restrict-Modif_Enz"/>
</dbReference>
<comment type="caution">
    <text evidence="2">The sequence shown here is derived from an EMBL/GenBank/DDBJ whole genome shotgun (WGS) entry which is preliminary data.</text>
</comment>
<dbReference type="InterPro" id="IPR013670">
    <property type="entry name" value="EcoEI_R_C_dom"/>
</dbReference>
<dbReference type="GO" id="GO:0004519">
    <property type="term" value="F:endonuclease activity"/>
    <property type="evidence" value="ECO:0007669"/>
    <property type="project" value="UniProtKB-KW"/>
</dbReference>
<dbReference type="SUPFAM" id="SSF52540">
    <property type="entry name" value="P-loop containing nucleoside triphosphate hydrolases"/>
    <property type="match status" value="2"/>
</dbReference>
<keyword evidence="2" id="KW-0378">Hydrolase</keyword>
<reference evidence="3" key="1">
    <citation type="journal article" date="2019" name="Int. J. Syst. Evol. Microbiol.">
        <title>The Global Catalogue of Microorganisms (GCM) 10K type strain sequencing project: providing services to taxonomists for standard genome sequencing and annotation.</title>
        <authorList>
            <consortium name="The Broad Institute Genomics Platform"/>
            <consortium name="The Broad Institute Genome Sequencing Center for Infectious Disease"/>
            <person name="Wu L."/>
            <person name="Ma J."/>
        </authorList>
    </citation>
    <scope>NUCLEOTIDE SEQUENCE [LARGE SCALE GENOMIC DNA]</scope>
    <source>
        <strain evidence="3">CGMCC 4.7683</strain>
    </source>
</reference>
<proteinExistence type="predicted"/>
<dbReference type="InterPro" id="IPR001650">
    <property type="entry name" value="Helicase_C-like"/>
</dbReference>
<gene>
    <name evidence="2" type="ORF">GCM10017790_35710</name>
</gene>
<protein>
    <submittedName>
        <fullName evidence="2">Type III restriction endonuclease subunit R</fullName>
    </submittedName>
</protein>
<sequence length="1160" mass="130268">MGVDDAVRALAATAPNFGYLLQHEPALVIHGAGAESYVFSDPNASLIKARQFGEALTATIFLKFGIPDMPSQQFKRLNILKEMRLVDHRVHEWFTAVRLKGNKANHEGYDDASDALLMVRASYDLGGWFHRMVTVAGEAPPFVPPQPRQAPSDELRGLLDMYRAELVEMRLTIDRQTEFAAAEAEARQAANNEILSAIEAQGDLRSLVERMASKVEGLQATLVRQASQAEPINPRVRDEMIERAVTASKPRLTEAEVRRIVDRMLESAGWIVQDRAVLSVHAGLGVAVREMTVGRGRADYLLYVDAKLVGVLEAKREGLSLVEVEQQSRRYAEGLDSALRIAAWRVPLPYRYESTGIETRFTNMLDPISRSRRVFSFHQPVTIARWMREAESDETAPTFRSRLGRLSSHEIRGKLRDAQVEAITGLERSLAQDLPRALIQMATGAGKTYTVVNETYRLLKHAGAKRVLFLVDRNNLGKQAEAEFSRFESPDDGTLFTKLYNVQRLTSPVIADSTHVVICTVQRMFKVLCGQDLGPDDDSADDYQVNEAVEIGYNSAIPPEAFDLVVIDECHRSIYGRWRAVLEYFDAHLVGLTATPVAQTFGFFRENLVSQYTFRQAVADGVNVDYDIMRISTEVGEHGGTIPAKTDVRIVDLHTRRERYEQLETDLDYRADQIGRSVMNPSQLRTAIRAFHDRWPEFFPNRTYVPKTLIFAKNDKHADDIVEITRETFGGDARFCAKITYRADDPDQLLKDFRNDADFRIAVTVDMIATGTDVKPLECVFFLRGVSSATYFEQMKGRGARTMPPEKLKDVTPDAVAKEKFLIVDAVGVTDSPLVDARPLQPASQRQVSLQKLLERVANQGITVDEAAALGARLAALDARVTPTERADLADLAGGRSLLDLASTLEHATDEESQEVALQAGGEAAQRALVLDATRPLAEQPELRRQILEMRRRYDMSYDEVTIDRLISVEARLMEHGGPSNVVEDWRQYVEDRRAEIMPFLLAFQEPDRDPAEVRRQLRRLAETIAAPPRRWTPDIIWQAYCELGEAKGNGSSKGISELINLARYALGMDGELRTFGSRVKERLRNWLAQQEQAGARFTVDQVWWVERIAHAVANRLAVTEEDLDGVPFTERGGMDGFLQEFGDDRAEQLLDELNRNLPA</sequence>
<dbReference type="InterPro" id="IPR014001">
    <property type="entry name" value="Helicase_ATP-bd"/>
</dbReference>